<name>A0ACC6RXB8_9BURK</name>
<sequence length="62" mass="7314">MQHVEDWPPPFRQVRATPAHGAVFQHHQLPFEERVQFGAVHVELIRCVANQHQGCKFVWTER</sequence>
<evidence type="ECO:0000313" key="1">
    <source>
        <dbReference type="EMBL" id="MEM5406049.1"/>
    </source>
</evidence>
<proteinExistence type="predicted"/>
<keyword evidence="2" id="KW-1185">Reference proteome</keyword>
<reference evidence="1" key="1">
    <citation type="submission" date="2024-01" db="EMBL/GenBank/DDBJ databases">
        <title>The diversity of rhizobia nodulating Mimosa spp. in eleven states of Brazil covering several biomes is determined by host plant, location, and edaphic factors.</title>
        <authorList>
            <person name="Rouws L."/>
            <person name="Barauna A."/>
            <person name="Beukes C."/>
            <person name="De Faria S.M."/>
            <person name="Gross E."/>
            <person name="Dos Reis Junior F.B."/>
            <person name="Simon M."/>
            <person name="Maluk M."/>
            <person name="Odee D.W."/>
            <person name="Kenicer G."/>
            <person name="Young J.P.W."/>
            <person name="Reis V.M."/>
            <person name="Zilli J."/>
            <person name="James E.K."/>
        </authorList>
    </citation>
    <scope>NUCLEOTIDE SEQUENCE</scope>
    <source>
        <strain evidence="1">JPY452</strain>
    </source>
</reference>
<evidence type="ECO:0000313" key="2">
    <source>
        <dbReference type="Proteomes" id="UP001392318"/>
    </source>
</evidence>
<accession>A0ACC6RXB8</accession>
<gene>
    <name evidence="1" type="ORF">VSR83_39705</name>
</gene>
<organism evidence="1 2">
    <name type="scientific">Paraburkholderia unamae</name>
    <dbReference type="NCBI Taxonomy" id="219649"/>
    <lineage>
        <taxon>Bacteria</taxon>
        <taxon>Pseudomonadati</taxon>
        <taxon>Pseudomonadota</taxon>
        <taxon>Betaproteobacteria</taxon>
        <taxon>Burkholderiales</taxon>
        <taxon>Burkholderiaceae</taxon>
        <taxon>Paraburkholderia</taxon>
    </lineage>
</organism>
<dbReference type="EMBL" id="JAYMRU010000055">
    <property type="protein sequence ID" value="MEM5406049.1"/>
    <property type="molecule type" value="Genomic_DNA"/>
</dbReference>
<dbReference type="Proteomes" id="UP001392318">
    <property type="component" value="Unassembled WGS sequence"/>
</dbReference>
<comment type="caution">
    <text evidence="1">The sequence shown here is derived from an EMBL/GenBank/DDBJ whole genome shotgun (WGS) entry which is preliminary data.</text>
</comment>
<protein>
    <submittedName>
        <fullName evidence="1">Uncharacterized protein</fullName>
    </submittedName>
</protein>